<dbReference type="Proteomes" id="UP000553343">
    <property type="component" value="Unassembled WGS sequence"/>
</dbReference>
<reference evidence="2 3" key="1">
    <citation type="submission" date="2020-06" db="EMBL/GenBank/DDBJ databases">
        <title>High-quality draft genome of sulfate reducer Desulfobacter latus type strain AcrS2 isolated from marine sediment.</title>
        <authorList>
            <person name="Hoppe M."/>
            <person name="Larsen C.K."/>
            <person name="Marshall I.P.G."/>
            <person name="Schramm A."/>
            <person name="Marietou A.G."/>
        </authorList>
    </citation>
    <scope>NUCLEOTIDE SEQUENCE [LARGE SCALE GENOMIC DNA]</scope>
    <source>
        <strain evidence="2 3">AcRS2</strain>
    </source>
</reference>
<keyword evidence="2" id="KW-0808">Transferase</keyword>
<feature type="domain" description="N-acetyltransferase" evidence="1">
    <location>
        <begin position="9"/>
        <end position="141"/>
    </location>
</feature>
<dbReference type="PROSITE" id="PS51186">
    <property type="entry name" value="GNAT"/>
    <property type="match status" value="1"/>
</dbReference>
<dbReference type="PANTHER" id="PTHR43233:SF1">
    <property type="entry name" value="FAMILY N-ACETYLTRANSFERASE, PUTATIVE (AFU_ORTHOLOGUE AFUA_6G03350)-RELATED"/>
    <property type="match status" value="1"/>
</dbReference>
<evidence type="ECO:0000313" key="3">
    <source>
        <dbReference type="Proteomes" id="UP000553343"/>
    </source>
</evidence>
<dbReference type="CDD" id="cd04301">
    <property type="entry name" value="NAT_SF"/>
    <property type="match status" value="1"/>
</dbReference>
<protein>
    <submittedName>
        <fullName evidence="2">GNAT family N-acetyltransferase</fullName>
    </submittedName>
</protein>
<proteinExistence type="predicted"/>
<dbReference type="RefSeq" id="WP_178365594.1">
    <property type="nucleotide sequence ID" value="NZ_JACADJ010000008.1"/>
</dbReference>
<dbReference type="AlphaFoldDB" id="A0A850T6Y8"/>
<evidence type="ECO:0000313" key="2">
    <source>
        <dbReference type="EMBL" id="NWH04138.1"/>
    </source>
</evidence>
<gene>
    <name evidence="2" type="ORF">HXW94_03890</name>
</gene>
<dbReference type="Gene3D" id="3.40.630.30">
    <property type="match status" value="1"/>
</dbReference>
<dbReference type="SUPFAM" id="SSF55729">
    <property type="entry name" value="Acyl-CoA N-acyltransferases (Nat)"/>
    <property type="match status" value="1"/>
</dbReference>
<keyword evidence="3" id="KW-1185">Reference proteome</keyword>
<dbReference type="InterPro" id="IPR000182">
    <property type="entry name" value="GNAT_dom"/>
</dbReference>
<evidence type="ECO:0000259" key="1">
    <source>
        <dbReference type="PROSITE" id="PS51186"/>
    </source>
</evidence>
<comment type="caution">
    <text evidence="2">The sequence shown here is derived from an EMBL/GenBank/DDBJ whole genome shotgun (WGS) entry which is preliminary data.</text>
</comment>
<dbReference type="EMBL" id="JACADJ010000008">
    <property type="protein sequence ID" value="NWH04138.1"/>
    <property type="molecule type" value="Genomic_DNA"/>
</dbReference>
<sequence length="141" mass="16240">MRTEKLNGLEIKLVRTVPVDQFQALYQDAGWWQDDYKITDTFLRRIPEKSALFAGAFLEKKLIGMGRALSDLCSDAYIQDVVVLSAYQKRGIGSLIVNFLIEELKKRGVDWIGLIGEPGTRVFYENLGFRQMKNYIPFKLE</sequence>
<dbReference type="Pfam" id="PF00583">
    <property type="entry name" value="Acetyltransf_1"/>
    <property type="match status" value="1"/>
</dbReference>
<dbReference type="PANTHER" id="PTHR43233">
    <property type="entry name" value="FAMILY N-ACETYLTRANSFERASE, PUTATIVE (AFU_ORTHOLOGUE AFUA_6G03350)-RELATED"/>
    <property type="match status" value="1"/>
</dbReference>
<organism evidence="2 3">
    <name type="scientific">Desulfobacter latus</name>
    <dbReference type="NCBI Taxonomy" id="2292"/>
    <lineage>
        <taxon>Bacteria</taxon>
        <taxon>Pseudomonadati</taxon>
        <taxon>Thermodesulfobacteriota</taxon>
        <taxon>Desulfobacteria</taxon>
        <taxon>Desulfobacterales</taxon>
        <taxon>Desulfobacteraceae</taxon>
        <taxon>Desulfobacter</taxon>
    </lineage>
</organism>
<name>A0A850T6Y8_9BACT</name>
<dbReference type="GO" id="GO:0016747">
    <property type="term" value="F:acyltransferase activity, transferring groups other than amino-acyl groups"/>
    <property type="evidence" value="ECO:0007669"/>
    <property type="project" value="InterPro"/>
</dbReference>
<dbReference type="InterPro" id="IPR053144">
    <property type="entry name" value="Acetyltransferase_Butenolide"/>
</dbReference>
<accession>A0A850T6Y8</accession>
<dbReference type="InterPro" id="IPR016181">
    <property type="entry name" value="Acyl_CoA_acyltransferase"/>
</dbReference>